<sequence length="152" mass="17438">MFDPKLIKDIIQTRSVNKHKRKTSQSKRDYEKIKNRISQAGIQMDYVAAYLEKLYGDHMTVTNLLSLATKIAQKLDLNIDRLAKRNRSALICWFAENWKIVYPYLPIFAASELVKISTLNINTLSSIKPMSIAPSSSFHIDITDVSQLLNNH</sequence>
<protein>
    <submittedName>
        <fullName evidence="1">Uncharacterized protein</fullName>
    </submittedName>
</protein>
<reference evidence="1" key="2">
    <citation type="journal article" date="2007" name="Science">
        <title>Draft genome sequence of the sexually transmitted pathogen Trichomonas vaginalis.</title>
        <authorList>
            <person name="Carlton J.M."/>
            <person name="Hirt R.P."/>
            <person name="Silva J.C."/>
            <person name="Delcher A.L."/>
            <person name="Schatz M."/>
            <person name="Zhao Q."/>
            <person name="Wortman J.R."/>
            <person name="Bidwell S.L."/>
            <person name="Alsmark U.C.M."/>
            <person name="Besteiro S."/>
            <person name="Sicheritz-Ponten T."/>
            <person name="Noel C.J."/>
            <person name="Dacks J.B."/>
            <person name="Foster P.G."/>
            <person name="Simillion C."/>
            <person name="Van de Peer Y."/>
            <person name="Miranda-Saavedra D."/>
            <person name="Barton G.J."/>
            <person name="Westrop G.D."/>
            <person name="Mueller S."/>
            <person name="Dessi D."/>
            <person name="Fiori P.L."/>
            <person name="Ren Q."/>
            <person name="Paulsen I."/>
            <person name="Zhang H."/>
            <person name="Bastida-Corcuera F.D."/>
            <person name="Simoes-Barbosa A."/>
            <person name="Brown M.T."/>
            <person name="Hayes R.D."/>
            <person name="Mukherjee M."/>
            <person name="Okumura C.Y."/>
            <person name="Schneider R."/>
            <person name="Smith A.J."/>
            <person name="Vanacova S."/>
            <person name="Villalvazo M."/>
            <person name="Haas B.J."/>
            <person name="Pertea M."/>
            <person name="Feldblyum T.V."/>
            <person name="Utterback T.R."/>
            <person name="Shu C.L."/>
            <person name="Osoegawa K."/>
            <person name="de Jong P.J."/>
            <person name="Hrdy I."/>
            <person name="Horvathova L."/>
            <person name="Zubacova Z."/>
            <person name="Dolezal P."/>
            <person name="Malik S.B."/>
            <person name="Logsdon J.M. Jr."/>
            <person name="Henze K."/>
            <person name="Gupta A."/>
            <person name="Wang C.C."/>
            <person name="Dunne R.L."/>
            <person name="Upcroft J.A."/>
            <person name="Upcroft P."/>
            <person name="White O."/>
            <person name="Salzberg S.L."/>
            <person name="Tang P."/>
            <person name="Chiu C.-H."/>
            <person name="Lee Y.-S."/>
            <person name="Embley T.M."/>
            <person name="Coombs G.H."/>
            <person name="Mottram J.C."/>
            <person name="Tachezy J."/>
            <person name="Fraser-Liggett C.M."/>
            <person name="Johnson P.J."/>
        </authorList>
    </citation>
    <scope>NUCLEOTIDE SEQUENCE [LARGE SCALE GENOMIC DNA]</scope>
    <source>
        <strain evidence="1">G3</strain>
    </source>
</reference>
<dbReference type="VEuPathDB" id="TrichDB:TVAG_427670"/>
<dbReference type="KEGG" id="tva:4757413"/>
<dbReference type="OrthoDB" id="10608730at2759"/>
<dbReference type="VEuPathDB" id="TrichDB:TVAGG3_0660170"/>
<gene>
    <name evidence="1" type="ORF">TVAG_427670</name>
</gene>
<keyword evidence="2" id="KW-1185">Reference proteome</keyword>
<dbReference type="AlphaFoldDB" id="A2F686"/>
<evidence type="ECO:0000313" key="1">
    <source>
        <dbReference type="EMBL" id="EAX99603.1"/>
    </source>
</evidence>
<accession>A2F686</accession>
<dbReference type="RefSeq" id="XP_001312533.1">
    <property type="nucleotide sequence ID" value="XM_001312532.1"/>
</dbReference>
<dbReference type="Proteomes" id="UP000001542">
    <property type="component" value="Unassembled WGS sequence"/>
</dbReference>
<dbReference type="InParanoid" id="A2F686"/>
<dbReference type="EMBL" id="DS113632">
    <property type="protein sequence ID" value="EAX99603.1"/>
    <property type="molecule type" value="Genomic_DNA"/>
</dbReference>
<evidence type="ECO:0000313" key="2">
    <source>
        <dbReference type="Proteomes" id="UP000001542"/>
    </source>
</evidence>
<reference evidence="1" key="1">
    <citation type="submission" date="2006-10" db="EMBL/GenBank/DDBJ databases">
        <authorList>
            <person name="Amadeo P."/>
            <person name="Zhao Q."/>
            <person name="Wortman J."/>
            <person name="Fraser-Liggett C."/>
            <person name="Carlton J."/>
        </authorList>
    </citation>
    <scope>NUCLEOTIDE SEQUENCE</scope>
    <source>
        <strain evidence="1">G3</strain>
    </source>
</reference>
<name>A2F686_TRIV3</name>
<organism evidence="1 2">
    <name type="scientific">Trichomonas vaginalis (strain ATCC PRA-98 / G3)</name>
    <dbReference type="NCBI Taxonomy" id="412133"/>
    <lineage>
        <taxon>Eukaryota</taxon>
        <taxon>Metamonada</taxon>
        <taxon>Parabasalia</taxon>
        <taxon>Trichomonadida</taxon>
        <taxon>Trichomonadidae</taxon>
        <taxon>Trichomonas</taxon>
    </lineage>
</organism>
<proteinExistence type="predicted"/>